<accession>A0A6A6PN68</accession>
<reference evidence="1" key="1">
    <citation type="journal article" date="2020" name="Stud. Mycol.">
        <title>101 Dothideomycetes genomes: a test case for predicting lifestyles and emergence of pathogens.</title>
        <authorList>
            <person name="Haridas S."/>
            <person name="Albert R."/>
            <person name="Binder M."/>
            <person name="Bloem J."/>
            <person name="Labutti K."/>
            <person name="Salamov A."/>
            <person name="Andreopoulos B."/>
            <person name="Baker S."/>
            <person name="Barry K."/>
            <person name="Bills G."/>
            <person name="Bluhm B."/>
            <person name="Cannon C."/>
            <person name="Castanera R."/>
            <person name="Culley D."/>
            <person name="Daum C."/>
            <person name="Ezra D."/>
            <person name="Gonzalez J."/>
            <person name="Henrissat B."/>
            <person name="Kuo A."/>
            <person name="Liang C."/>
            <person name="Lipzen A."/>
            <person name="Lutzoni F."/>
            <person name="Magnuson J."/>
            <person name="Mondo S."/>
            <person name="Nolan M."/>
            <person name="Ohm R."/>
            <person name="Pangilinan J."/>
            <person name="Park H.-J."/>
            <person name="Ramirez L."/>
            <person name="Alfaro M."/>
            <person name="Sun H."/>
            <person name="Tritt A."/>
            <person name="Yoshinaga Y."/>
            <person name="Zwiers L.-H."/>
            <person name="Turgeon B."/>
            <person name="Goodwin S."/>
            <person name="Spatafora J."/>
            <person name="Crous P."/>
            <person name="Grigoriev I."/>
        </authorList>
    </citation>
    <scope>NUCLEOTIDE SEQUENCE</scope>
    <source>
        <strain evidence="1">CBS 113389</strain>
    </source>
</reference>
<dbReference type="Proteomes" id="UP000799767">
    <property type="component" value="Unassembled WGS sequence"/>
</dbReference>
<keyword evidence="2" id="KW-1185">Reference proteome</keyword>
<dbReference type="InterPro" id="IPR038883">
    <property type="entry name" value="AN11006-like"/>
</dbReference>
<dbReference type="GeneID" id="54471307"/>
<feature type="non-terminal residue" evidence="1">
    <location>
        <position position="93"/>
    </location>
</feature>
<dbReference type="OrthoDB" id="62952at2759"/>
<dbReference type="RefSeq" id="XP_033588118.1">
    <property type="nucleotide sequence ID" value="XM_033730305.1"/>
</dbReference>
<dbReference type="AlphaFoldDB" id="A0A6A6PN68"/>
<name>A0A6A6PN68_9PEZI</name>
<evidence type="ECO:0000313" key="1">
    <source>
        <dbReference type="EMBL" id="KAF2481548.1"/>
    </source>
</evidence>
<feature type="non-terminal residue" evidence="1">
    <location>
        <position position="1"/>
    </location>
</feature>
<protein>
    <submittedName>
        <fullName evidence="1">Uncharacterized protein</fullName>
    </submittedName>
</protein>
<dbReference type="EMBL" id="MU001638">
    <property type="protein sequence ID" value="KAF2481548.1"/>
    <property type="molecule type" value="Genomic_DNA"/>
</dbReference>
<dbReference type="PANTHER" id="PTHR42085:SF2">
    <property type="entry name" value="F-BOX DOMAIN-CONTAINING PROTEIN"/>
    <property type="match status" value="1"/>
</dbReference>
<proteinExistence type="predicted"/>
<gene>
    <name evidence="1" type="ORF">BDY17DRAFT_236512</name>
</gene>
<evidence type="ECO:0000313" key="2">
    <source>
        <dbReference type="Proteomes" id="UP000799767"/>
    </source>
</evidence>
<organism evidence="1 2">
    <name type="scientific">Neohortaea acidophila</name>
    <dbReference type="NCBI Taxonomy" id="245834"/>
    <lineage>
        <taxon>Eukaryota</taxon>
        <taxon>Fungi</taxon>
        <taxon>Dikarya</taxon>
        <taxon>Ascomycota</taxon>
        <taxon>Pezizomycotina</taxon>
        <taxon>Dothideomycetes</taxon>
        <taxon>Dothideomycetidae</taxon>
        <taxon>Mycosphaerellales</taxon>
        <taxon>Teratosphaeriaceae</taxon>
        <taxon>Neohortaea</taxon>
    </lineage>
</organism>
<sequence length="93" mass="10832">PNGLLSLPRELRDHLYTHLVDKRHNIITMCKEHRHRASEISAAQPAISRVNKQIRAEVLPLFYARNTFFANLSLREELEMTKKWLRGIGDANL</sequence>
<dbReference type="PANTHER" id="PTHR42085">
    <property type="entry name" value="F-BOX DOMAIN-CONTAINING PROTEIN"/>
    <property type="match status" value="1"/>
</dbReference>